<feature type="region of interest" description="Disordered" evidence="1">
    <location>
        <begin position="302"/>
        <end position="332"/>
    </location>
</feature>
<keyword evidence="2" id="KW-0472">Membrane</keyword>
<feature type="transmembrane region" description="Helical" evidence="2">
    <location>
        <begin position="233"/>
        <end position="257"/>
    </location>
</feature>
<evidence type="ECO:0000313" key="3">
    <source>
        <dbReference type="EMBL" id="KAF5368485.1"/>
    </source>
</evidence>
<feature type="transmembrane region" description="Helical" evidence="2">
    <location>
        <begin position="44"/>
        <end position="62"/>
    </location>
</feature>
<dbReference type="OrthoDB" id="2796825at2759"/>
<evidence type="ECO:0000256" key="2">
    <source>
        <dbReference type="SAM" id="Phobius"/>
    </source>
</evidence>
<feature type="transmembrane region" description="Helical" evidence="2">
    <location>
        <begin position="127"/>
        <end position="146"/>
    </location>
</feature>
<protein>
    <submittedName>
        <fullName evidence="3">Uncharacterized protein</fullName>
    </submittedName>
</protein>
<dbReference type="AlphaFoldDB" id="A0A8H5GPH2"/>
<name>A0A8H5GPH2_9AGAR</name>
<gene>
    <name evidence="3" type="ORF">D9758_002230</name>
</gene>
<accession>A0A8H5GPH2</accession>
<keyword evidence="2" id="KW-0812">Transmembrane</keyword>
<feature type="transmembrane region" description="Helical" evidence="2">
    <location>
        <begin position="20"/>
        <end position="37"/>
    </location>
</feature>
<comment type="caution">
    <text evidence="3">The sequence shown here is derived from an EMBL/GenBank/DDBJ whole genome shotgun (WGS) entry which is preliminary data.</text>
</comment>
<feature type="compositionally biased region" description="Basic and acidic residues" evidence="1">
    <location>
        <begin position="317"/>
        <end position="330"/>
    </location>
</feature>
<organism evidence="3 4">
    <name type="scientific">Tetrapyrgos nigripes</name>
    <dbReference type="NCBI Taxonomy" id="182062"/>
    <lineage>
        <taxon>Eukaryota</taxon>
        <taxon>Fungi</taxon>
        <taxon>Dikarya</taxon>
        <taxon>Basidiomycota</taxon>
        <taxon>Agaricomycotina</taxon>
        <taxon>Agaricomycetes</taxon>
        <taxon>Agaricomycetidae</taxon>
        <taxon>Agaricales</taxon>
        <taxon>Marasmiineae</taxon>
        <taxon>Marasmiaceae</taxon>
        <taxon>Tetrapyrgos</taxon>
    </lineage>
</organism>
<keyword evidence="2" id="KW-1133">Transmembrane helix</keyword>
<evidence type="ECO:0000256" key="1">
    <source>
        <dbReference type="SAM" id="MobiDB-lite"/>
    </source>
</evidence>
<keyword evidence="4" id="KW-1185">Reference proteome</keyword>
<feature type="transmembrane region" description="Helical" evidence="2">
    <location>
        <begin position="202"/>
        <end position="227"/>
    </location>
</feature>
<feature type="transmembrane region" description="Helical" evidence="2">
    <location>
        <begin position="158"/>
        <end position="181"/>
    </location>
</feature>
<proteinExistence type="predicted"/>
<sequence>MSDPVTQAKLLFAGNDVVMLGYGVYVTITAICTHYLFTSNVRNWITIAYTVATFIVTTIFLVSSTKFTELLLIESAMDPIGTAKLSQRLDLLEQVVYSAKIWLADGLLIYRMWVVWFGNSTVTIPPIILWIGSFATGMAGLLLFYHEEDAQIIRNLGVSFHSCSVALNVIATSLIAGKLLYHRHMWKSIGNPDGGEHGRRYLSLLAVFAESGAIYTISGLVYIPLYAKNSNFIYVWAAVLEAASGIAPMLIVLRMALGTAVSSSKHPVHYKTESSALTTMEFGESSRLGNKRQTIELNSYAANPGESFGATATGSDVTRDTHERSKKAEAPSEDNAICELFTVFFDS</sequence>
<dbReference type="Proteomes" id="UP000559256">
    <property type="component" value="Unassembled WGS sequence"/>
</dbReference>
<evidence type="ECO:0000313" key="4">
    <source>
        <dbReference type="Proteomes" id="UP000559256"/>
    </source>
</evidence>
<dbReference type="EMBL" id="JAACJM010000015">
    <property type="protein sequence ID" value="KAF5368485.1"/>
    <property type="molecule type" value="Genomic_DNA"/>
</dbReference>
<reference evidence="3 4" key="1">
    <citation type="journal article" date="2020" name="ISME J.">
        <title>Uncovering the hidden diversity of litter-decomposition mechanisms in mushroom-forming fungi.</title>
        <authorList>
            <person name="Floudas D."/>
            <person name="Bentzer J."/>
            <person name="Ahren D."/>
            <person name="Johansson T."/>
            <person name="Persson P."/>
            <person name="Tunlid A."/>
        </authorList>
    </citation>
    <scope>NUCLEOTIDE SEQUENCE [LARGE SCALE GENOMIC DNA]</scope>
    <source>
        <strain evidence="3 4">CBS 291.85</strain>
    </source>
</reference>